<dbReference type="GO" id="GO:0005886">
    <property type="term" value="C:plasma membrane"/>
    <property type="evidence" value="ECO:0007669"/>
    <property type="project" value="TreeGrafter"/>
</dbReference>
<keyword evidence="1" id="KW-1133">Transmembrane helix</keyword>
<dbReference type="Pfam" id="PF25968">
    <property type="entry name" value="CALS1"/>
    <property type="match status" value="1"/>
</dbReference>
<name>A0A2N9I3G5_FAGSY</name>
<gene>
    <name evidence="3" type="ORF">FSB_LOCUS46243</name>
</gene>
<dbReference type="PANTHER" id="PTHR12741">
    <property type="entry name" value="LYST-INTERACTING PROTEIN LIP5 DOPAMINE RESPONSIVE PROTEIN DRG-1"/>
    <property type="match status" value="1"/>
</dbReference>
<dbReference type="InterPro" id="IPR058851">
    <property type="entry name" value="CALS1_helical"/>
</dbReference>
<dbReference type="PANTHER" id="PTHR12741:SF48">
    <property type="entry name" value="1,3-BETA-GLUCAN SYNTHASE COMPONENT FKS1-RELATED"/>
    <property type="match status" value="1"/>
</dbReference>
<feature type="transmembrane region" description="Helical" evidence="1">
    <location>
        <begin position="21"/>
        <end position="37"/>
    </location>
</feature>
<evidence type="ECO:0000313" key="3">
    <source>
        <dbReference type="EMBL" id="SPD18361.1"/>
    </source>
</evidence>
<feature type="transmembrane region" description="Helical" evidence="1">
    <location>
        <begin position="43"/>
        <end position="61"/>
    </location>
</feature>
<organism evidence="3">
    <name type="scientific">Fagus sylvatica</name>
    <name type="common">Beechnut</name>
    <dbReference type="NCBI Taxonomy" id="28930"/>
    <lineage>
        <taxon>Eukaryota</taxon>
        <taxon>Viridiplantae</taxon>
        <taxon>Streptophyta</taxon>
        <taxon>Embryophyta</taxon>
        <taxon>Tracheophyta</taxon>
        <taxon>Spermatophyta</taxon>
        <taxon>Magnoliopsida</taxon>
        <taxon>eudicotyledons</taxon>
        <taxon>Gunneridae</taxon>
        <taxon>Pentapetalae</taxon>
        <taxon>rosids</taxon>
        <taxon>fabids</taxon>
        <taxon>Fagales</taxon>
        <taxon>Fagaceae</taxon>
        <taxon>Fagus</taxon>
    </lineage>
</organism>
<feature type="domain" description="Callose synthase helical" evidence="2">
    <location>
        <begin position="136"/>
        <end position="261"/>
    </location>
</feature>
<proteinExistence type="predicted"/>
<keyword evidence="1" id="KW-0812">Transmembrane</keyword>
<dbReference type="EMBL" id="OIVN01004613">
    <property type="protein sequence ID" value="SPD18361.1"/>
    <property type="molecule type" value="Genomic_DNA"/>
</dbReference>
<accession>A0A2N9I3G5</accession>
<evidence type="ECO:0000256" key="1">
    <source>
        <dbReference type="SAM" id="Phobius"/>
    </source>
</evidence>
<dbReference type="AlphaFoldDB" id="A0A2N9I3G5"/>
<protein>
    <recommendedName>
        <fullName evidence="2">Callose synthase helical domain-containing protein</fullName>
    </recommendedName>
</protein>
<sequence>MKVHITTFQWHEFFPQAKNNIGVVIALWAPIIIVYFMDTQIWYAIFSTIFGVIYGAFRGLGEIRTLVMLRSRFQSLPGAFNACLIPEERDEKIKKKVTSSSKFDENPSNKGKNAAQFAQLWNRIISSFREEDLITNWIIDEIFLKVDNHIEKEDLIKELNMSALPGLYEQFIKLIEYLLENRKEDKDQVVIVLLNMLEIVTRDIWRKRFLESSHGGYHGKDEGMKPLDQQSQFFGELGFPVKRETEAWKEKIKRLHLLLTVKESAMDVPSNLEARRRISFFSNSLFMDMPTAPKVRNMLSFS</sequence>
<dbReference type="GO" id="GO:0046527">
    <property type="term" value="F:glucosyltransferase activity"/>
    <property type="evidence" value="ECO:0007669"/>
    <property type="project" value="TreeGrafter"/>
</dbReference>
<reference evidence="3" key="1">
    <citation type="submission" date="2018-02" db="EMBL/GenBank/DDBJ databases">
        <authorList>
            <person name="Cohen D.B."/>
            <person name="Kent A.D."/>
        </authorList>
    </citation>
    <scope>NUCLEOTIDE SEQUENCE</scope>
</reference>
<evidence type="ECO:0000259" key="2">
    <source>
        <dbReference type="Pfam" id="PF25968"/>
    </source>
</evidence>
<keyword evidence="1" id="KW-0472">Membrane</keyword>